<evidence type="ECO:0000256" key="1">
    <source>
        <dbReference type="ARBA" id="ARBA00022723"/>
    </source>
</evidence>
<dbReference type="SUPFAM" id="SSF51197">
    <property type="entry name" value="Clavaminate synthase-like"/>
    <property type="match status" value="1"/>
</dbReference>
<dbReference type="InterPro" id="IPR027443">
    <property type="entry name" value="IPNS-like_sf"/>
</dbReference>
<dbReference type="PANTHER" id="PTHR47991">
    <property type="entry name" value="OXOGLUTARATE/IRON-DEPENDENT DIOXYGENASE"/>
    <property type="match status" value="1"/>
</dbReference>
<dbReference type="EMBL" id="OU015568">
    <property type="protein sequence ID" value="CAG5091056.1"/>
    <property type="molecule type" value="Genomic_DNA"/>
</dbReference>
<name>A0ABN7S6L9_OIKDI</name>
<evidence type="ECO:0000259" key="3">
    <source>
        <dbReference type="PROSITE" id="PS51471"/>
    </source>
</evidence>
<dbReference type="Proteomes" id="UP001158576">
    <property type="component" value="Chromosome PAR"/>
</dbReference>
<proteinExistence type="predicted"/>
<evidence type="ECO:0000313" key="4">
    <source>
        <dbReference type="EMBL" id="CAG5091056.1"/>
    </source>
</evidence>
<accession>A0ABN7S6L9</accession>
<organism evidence="4 5">
    <name type="scientific">Oikopleura dioica</name>
    <name type="common">Tunicate</name>
    <dbReference type="NCBI Taxonomy" id="34765"/>
    <lineage>
        <taxon>Eukaryota</taxon>
        <taxon>Metazoa</taxon>
        <taxon>Chordata</taxon>
        <taxon>Tunicata</taxon>
        <taxon>Appendicularia</taxon>
        <taxon>Copelata</taxon>
        <taxon>Oikopleuridae</taxon>
        <taxon>Oikopleura</taxon>
    </lineage>
</organism>
<dbReference type="InterPro" id="IPR005123">
    <property type="entry name" value="Oxoglu/Fe-dep_dioxygenase_dom"/>
</dbReference>
<sequence length="134" mass="15662">MWGSSPHFDNCLMTILKQDKADGLEIEYKGDWYPVKPMEDCIVVNIGTLMEHLSDGNAKAVYHRVKNTDDRLRCAWPVFLAPNLNRDMTQMIDLKRRVKLKINTAKALRFHKRGWYKFNTFEKSETAIFAKIIV</sequence>
<dbReference type="InterPro" id="IPR050295">
    <property type="entry name" value="Plant_2OG-oxidoreductases"/>
</dbReference>
<dbReference type="PRINTS" id="PR00682">
    <property type="entry name" value="IPNSYNTHASE"/>
</dbReference>
<dbReference type="PROSITE" id="PS51471">
    <property type="entry name" value="FE2OG_OXY"/>
    <property type="match status" value="1"/>
</dbReference>
<dbReference type="InterPro" id="IPR044861">
    <property type="entry name" value="IPNS-like_FE2OG_OXY"/>
</dbReference>
<evidence type="ECO:0000313" key="5">
    <source>
        <dbReference type="Proteomes" id="UP001158576"/>
    </source>
</evidence>
<keyword evidence="2" id="KW-0408">Iron</keyword>
<dbReference type="Pfam" id="PF03171">
    <property type="entry name" value="2OG-FeII_Oxy"/>
    <property type="match status" value="1"/>
</dbReference>
<keyword evidence="5" id="KW-1185">Reference proteome</keyword>
<gene>
    <name evidence="4" type="ORF">OKIOD_LOCUS4387</name>
</gene>
<reference evidence="4 5" key="1">
    <citation type="submission" date="2021-04" db="EMBL/GenBank/DDBJ databases">
        <authorList>
            <person name="Bliznina A."/>
        </authorList>
    </citation>
    <scope>NUCLEOTIDE SEQUENCE [LARGE SCALE GENOMIC DNA]</scope>
</reference>
<protein>
    <submittedName>
        <fullName evidence="4">Oidioi.mRNA.OKI2018_I69.PAR.g12829.t1.cds</fullName>
    </submittedName>
</protein>
<dbReference type="Gene3D" id="2.60.120.330">
    <property type="entry name" value="B-lactam Antibiotic, Isopenicillin N Synthase, Chain"/>
    <property type="match status" value="1"/>
</dbReference>
<feature type="domain" description="Fe2OG dioxygenase" evidence="3">
    <location>
        <begin position="1"/>
        <end position="82"/>
    </location>
</feature>
<keyword evidence="1" id="KW-0479">Metal-binding</keyword>
<evidence type="ECO:0000256" key="2">
    <source>
        <dbReference type="ARBA" id="ARBA00023004"/>
    </source>
</evidence>